<evidence type="ECO:0000256" key="4">
    <source>
        <dbReference type="ARBA" id="ARBA00023136"/>
    </source>
</evidence>
<dbReference type="PANTHER" id="PTHR46953:SF1">
    <property type="entry name" value="G-PROTEIN COUPLED RECEPTOR MTH-LIKE 1-RELATED"/>
    <property type="match status" value="1"/>
</dbReference>
<name>A0A8S1CH97_9INSE</name>
<sequence length="375" mass="43159">MYLLNPNENEEDFFHENSDGDLVLQELENDDANEPVSNGTWCAANIQSQRGRLTTALVCFEDDNEEYSSGVMHDVYGVCILISVIFFILTLAVYVLLPELRDVQGLCLMANIFSLILGYFMLSVIQLFGSVISDASCIFSAFFLYYWLLSAFFWLSVVSFNVWRNIVPSRSCMMTGRTKFISFTCFAWGTPAVFLLLVIGAHYVPEDFGSLYKPRFGVSSCWFYGPEETWLYFYGPISIIICANIYFFMTSALHVWRSDDSNNGTQVKSKKFKWLMYLKLFIVMGITWVFEVASFAEGSKSWFWYITDVLNCLQGIFFFLILICRQRVLRLICTRPWGYKMFGDRFQGTPDELDSDDDDIDENAEVVELANPSNK</sequence>
<feature type="transmembrane region" description="Helical" evidence="5">
    <location>
        <begin position="138"/>
        <end position="160"/>
    </location>
</feature>
<dbReference type="InterPro" id="IPR017981">
    <property type="entry name" value="GPCR_2-like_7TM"/>
</dbReference>
<accession>A0A8S1CH97</accession>
<evidence type="ECO:0000259" key="6">
    <source>
        <dbReference type="PROSITE" id="PS50261"/>
    </source>
</evidence>
<dbReference type="InterPro" id="IPR052808">
    <property type="entry name" value="GPCR_Mth-like"/>
</dbReference>
<dbReference type="Proteomes" id="UP000494165">
    <property type="component" value="Unassembled WGS sequence"/>
</dbReference>
<dbReference type="InterPro" id="IPR000832">
    <property type="entry name" value="GPCR_2_secretin-like"/>
</dbReference>
<dbReference type="EMBL" id="CADEPI010000037">
    <property type="protein sequence ID" value="CAB3368286.1"/>
    <property type="molecule type" value="Genomic_DNA"/>
</dbReference>
<evidence type="ECO:0000256" key="5">
    <source>
        <dbReference type="SAM" id="Phobius"/>
    </source>
</evidence>
<evidence type="ECO:0000256" key="1">
    <source>
        <dbReference type="ARBA" id="ARBA00004141"/>
    </source>
</evidence>
<keyword evidence="8" id="KW-1185">Reference proteome</keyword>
<feature type="transmembrane region" description="Helical" evidence="5">
    <location>
        <begin position="277"/>
        <end position="296"/>
    </location>
</feature>
<dbReference type="PROSITE" id="PS50261">
    <property type="entry name" value="G_PROTEIN_RECEP_F2_4"/>
    <property type="match status" value="1"/>
</dbReference>
<dbReference type="OrthoDB" id="6082634at2759"/>
<dbReference type="Gene3D" id="1.20.1070.10">
    <property type="entry name" value="Rhodopsin 7-helix transmembrane proteins"/>
    <property type="match status" value="1"/>
</dbReference>
<feature type="transmembrane region" description="Helical" evidence="5">
    <location>
        <begin position="232"/>
        <end position="256"/>
    </location>
</feature>
<dbReference type="GO" id="GO:0016020">
    <property type="term" value="C:membrane"/>
    <property type="evidence" value="ECO:0007669"/>
    <property type="project" value="UniProtKB-SubCell"/>
</dbReference>
<evidence type="ECO:0000256" key="2">
    <source>
        <dbReference type="ARBA" id="ARBA00022692"/>
    </source>
</evidence>
<protein>
    <recommendedName>
        <fullName evidence="6">G-protein coupled receptors family 2 profile 2 domain-containing protein</fullName>
    </recommendedName>
</protein>
<dbReference type="SUPFAM" id="SSF81321">
    <property type="entry name" value="Family A G protein-coupled receptor-like"/>
    <property type="match status" value="1"/>
</dbReference>
<keyword evidence="4 5" id="KW-0472">Membrane</keyword>
<feature type="transmembrane region" description="Helical" evidence="5">
    <location>
        <begin position="109"/>
        <end position="132"/>
    </location>
</feature>
<dbReference type="AlphaFoldDB" id="A0A8S1CH97"/>
<feature type="transmembrane region" description="Helical" evidence="5">
    <location>
        <begin position="75"/>
        <end position="97"/>
    </location>
</feature>
<evidence type="ECO:0000313" key="8">
    <source>
        <dbReference type="Proteomes" id="UP000494165"/>
    </source>
</evidence>
<proteinExistence type="predicted"/>
<gene>
    <name evidence="7" type="ORF">CLODIP_2_CD06797</name>
</gene>
<dbReference type="GO" id="GO:0004930">
    <property type="term" value="F:G protein-coupled receptor activity"/>
    <property type="evidence" value="ECO:0007669"/>
    <property type="project" value="InterPro"/>
</dbReference>
<evidence type="ECO:0000256" key="3">
    <source>
        <dbReference type="ARBA" id="ARBA00022989"/>
    </source>
</evidence>
<organism evidence="7 8">
    <name type="scientific">Cloeon dipterum</name>
    <dbReference type="NCBI Taxonomy" id="197152"/>
    <lineage>
        <taxon>Eukaryota</taxon>
        <taxon>Metazoa</taxon>
        <taxon>Ecdysozoa</taxon>
        <taxon>Arthropoda</taxon>
        <taxon>Hexapoda</taxon>
        <taxon>Insecta</taxon>
        <taxon>Pterygota</taxon>
        <taxon>Palaeoptera</taxon>
        <taxon>Ephemeroptera</taxon>
        <taxon>Pisciforma</taxon>
        <taxon>Baetidae</taxon>
        <taxon>Cloeon</taxon>
    </lineage>
</organism>
<feature type="domain" description="G-protein coupled receptors family 2 profile 2" evidence="6">
    <location>
        <begin position="72"/>
        <end position="326"/>
    </location>
</feature>
<evidence type="ECO:0000313" key="7">
    <source>
        <dbReference type="EMBL" id="CAB3368286.1"/>
    </source>
</evidence>
<keyword evidence="2 5" id="KW-0812">Transmembrane</keyword>
<comment type="caution">
    <text evidence="7">The sequence shown here is derived from an EMBL/GenBank/DDBJ whole genome shotgun (WGS) entry which is preliminary data.</text>
</comment>
<comment type="subcellular location">
    <subcellularLocation>
        <location evidence="1">Membrane</location>
        <topology evidence="1">Multi-pass membrane protein</topology>
    </subcellularLocation>
</comment>
<reference evidence="7 8" key="1">
    <citation type="submission" date="2020-04" db="EMBL/GenBank/DDBJ databases">
        <authorList>
            <person name="Alioto T."/>
            <person name="Alioto T."/>
            <person name="Gomez Garrido J."/>
        </authorList>
    </citation>
    <scope>NUCLEOTIDE SEQUENCE [LARGE SCALE GENOMIC DNA]</scope>
</reference>
<dbReference type="PANTHER" id="PTHR46953">
    <property type="entry name" value="G-PROTEIN COUPLED RECEPTOR MTH-LIKE 1-RELATED"/>
    <property type="match status" value="1"/>
</dbReference>
<feature type="transmembrane region" description="Helical" evidence="5">
    <location>
        <begin position="180"/>
        <end position="204"/>
    </location>
</feature>
<feature type="transmembrane region" description="Helical" evidence="5">
    <location>
        <begin position="302"/>
        <end position="323"/>
    </location>
</feature>
<dbReference type="GO" id="GO:0007166">
    <property type="term" value="P:cell surface receptor signaling pathway"/>
    <property type="evidence" value="ECO:0007669"/>
    <property type="project" value="InterPro"/>
</dbReference>
<keyword evidence="3 5" id="KW-1133">Transmembrane helix</keyword>
<dbReference type="Pfam" id="PF00002">
    <property type="entry name" value="7tm_2"/>
    <property type="match status" value="1"/>
</dbReference>
<dbReference type="CDD" id="cd15039">
    <property type="entry name" value="7tmB3_Methuselah-like"/>
    <property type="match status" value="1"/>
</dbReference>